<dbReference type="EMBL" id="MT941682">
    <property type="protein sequence ID" value="QPB07292.1"/>
    <property type="molecule type" value="Genomic_DNA"/>
</dbReference>
<reference evidence="2" key="1">
    <citation type="submission" date="2020-08" db="EMBL/GenBank/DDBJ databases">
        <authorList>
            <person name="Hu Y."/>
            <person name="Tong Y."/>
            <person name="Fan H."/>
            <person name="Song L."/>
            <person name="An X."/>
            <person name="Chen R."/>
            <person name="Qin H."/>
        </authorList>
    </citation>
    <scope>NUCLEOTIDE SEQUENCE</scope>
</reference>
<evidence type="ECO:0000313" key="2">
    <source>
        <dbReference type="EMBL" id="QPB07292.1"/>
    </source>
</evidence>
<proteinExistence type="predicted"/>
<feature type="region of interest" description="Disordered" evidence="1">
    <location>
        <begin position="1"/>
        <end position="50"/>
    </location>
</feature>
<dbReference type="Proteomes" id="UP000663561">
    <property type="component" value="Segment"/>
</dbReference>
<protein>
    <submittedName>
        <fullName evidence="2">Uncharacterized protein</fullName>
    </submittedName>
</protein>
<accession>A0A873W7B1</accession>
<keyword evidence="3" id="KW-1185">Reference proteome</keyword>
<sequence length="50" mass="6047">MARVDEKIPARKKRTDHLTYHKHEQGEVRSQRDAKRQMKRVGWHSVEKHA</sequence>
<organism evidence="2 3">
    <name type="scientific">Pseudomonas phage BUCT553</name>
    <dbReference type="NCBI Taxonomy" id="2776766"/>
    <lineage>
        <taxon>Viruses</taxon>
        <taxon>Duplodnaviria</taxon>
        <taxon>Heunggongvirae</taxon>
        <taxon>Uroviricota</taxon>
        <taxon>Caudoviricetes</taxon>
        <taxon>Autographivirales</taxon>
        <taxon>Autosignataviridae</taxon>
        <taxon>Colwellvirinae</taxon>
        <taxon>Nerthusvirus</taxon>
        <taxon>Nerthusvirus BUCT553</taxon>
    </lineage>
</organism>
<evidence type="ECO:0000256" key="1">
    <source>
        <dbReference type="SAM" id="MobiDB-lite"/>
    </source>
</evidence>
<feature type="compositionally biased region" description="Basic and acidic residues" evidence="1">
    <location>
        <begin position="16"/>
        <end position="36"/>
    </location>
</feature>
<name>A0A873W7B1_9CAUD</name>
<evidence type="ECO:0000313" key="3">
    <source>
        <dbReference type="Proteomes" id="UP000663561"/>
    </source>
</evidence>